<dbReference type="InterPro" id="IPR000159">
    <property type="entry name" value="RA_dom"/>
</dbReference>
<dbReference type="PROSITE" id="PS50011">
    <property type="entry name" value="PROTEIN_KINASE_DOM"/>
    <property type="match status" value="1"/>
</dbReference>
<evidence type="ECO:0000256" key="1">
    <source>
        <dbReference type="ARBA" id="ARBA00006529"/>
    </source>
</evidence>
<comment type="catalytic activity">
    <reaction evidence="8">
        <text>L-threonyl-[protein] + ATP = O-phospho-L-threonyl-[protein] + ADP + H(+)</text>
        <dbReference type="Rhea" id="RHEA:46608"/>
        <dbReference type="Rhea" id="RHEA-COMP:11060"/>
        <dbReference type="Rhea" id="RHEA-COMP:11605"/>
        <dbReference type="ChEBI" id="CHEBI:15378"/>
        <dbReference type="ChEBI" id="CHEBI:30013"/>
        <dbReference type="ChEBI" id="CHEBI:30616"/>
        <dbReference type="ChEBI" id="CHEBI:61977"/>
        <dbReference type="ChEBI" id="CHEBI:456216"/>
        <dbReference type="EC" id="2.7.11.25"/>
    </reaction>
</comment>
<dbReference type="PROSITE" id="PS00108">
    <property type="entry name" value="PROTEIN_KINASE_ST"/>
    <property type="match status" value="1"/>
</dbReference>
<name>A0A397G414_9GLOM</name>
<dbReference type="Gene3D" id="1.10.510.10">
    <property type="entry name" value="Transferase(Phosphotransferase) domain 1"/>
    <property type="match status" value="1"/>
</dbReference>
<dbReference type="CDD" id="cd09534">
    <property type="entry name" value="SAM_Ste11_fungal"/>
    <property type="match status" value="1"/>
</dbReference>
<dbReference type="FunFam" id="1.10.510.10:FF:000334">
    <property type="entry name" value="Serine/threonine-protein kinase STE11"/>
    <property type="match status" value="1"/>
</dbReference>
<dbReference type="GO" id="GO:0005524">
    <property type="term" value="F:ATP binding"/>
    <property type="evidence" value="ECO:0007669"/>
    <property type="project" value="UniProtKB-UniRule"/>
</dbReference>
<dbReference type="PANTHER" id="PTHR11584">
    <property type="entry name" value="SERINE/THREONINE PROTEIN KINASE"/>
    <property type="match status" value="1"/>
</dbReference>
<comment type="caution">
    <text evidence="15">The sequence shown here is derived from an EMBL/GenBank/DDBJ whole genome shotgun (WGS) entry which is preliminary data.</text>
</comment>
<evidence type="ECO:0000256" key="5">
    <source>
        <dbReference type="ARBA" id="ARBA00022741"/>
    </source>
</evidence>
<evidence type="ECO:0000256" key="2">
    <source>
        <dbReference type="ARBA" id="ARBA00012406"/>
    </source>
</evidence>
<feature type="region of interest" description="Disordered" evidence="11">
    <location>
        <begin position="364"/>
        <end position="384"/>
    </location>
</feature>
<dbReference type="EC" id="2.7.11.25" evidence="2"/>
<evidence type="ECO:0000256" key="10">
    <source>
        <dbReference type="PROSITE-ProRule" id="PRU10141"/>
    </source>
</evidence>
<dbReference type="InterPro" id="IPR013761">
    <property type="entry name" value="SAM/pointed_sf"/>
</dbReference>
<keyword evidence="6" id="KW-0418">Kinase</keyword>
<evidence type="ECO:0000259" key="14">
    <source>
        <dbReference type="PROSITE" id="PS50200"/>
    </source>
</evidence>
<accession>A0A397G414</accession>
<evidence type="ECO:0000259" key="13">
    <source>
        <dbReference type="PROSITE" id="PS50105"/>
    </source>
</evidence>
<evidence type="ECO:0000256" key="4">
    <source>
        <dbReference type="ARBA" id="ARBA00022679"/>
    </source>
</evidence>
<feature type="region of interest" description="Disordered" evidence="11">
    <location>
        <begin position="401"/>
        <end position="465"/>
    </location>
</feature>
<evidence type="ECO:0000256" key="3">
    <source>
        <dbReference type="ARBA" id="ARBA00022527"/>
    </source>
</evidence>
<keyword evidence="16" id="KW-1185">Reference proteome</keyword>
<dbReference type="SUPFAM" id="SSF47769">
    <property type="entry name" value="SAM/Pointed domain"/>
    <property type="match status" value="1"/>
</dbReference>
<keyword evidence="4" id="KW-0808">Transferase</keyword>
<evidence type="ECO:0000256" key="8">
    <source>
        <dbReference type="ARBA" id="ARBA00047559"/>
    </source>
</evidence>
<reference evidence="15 16" key="1">
    <citation type="submission" date="2018-08" db="EMBL/GenBank/DDBJ databases">
        <title>Genome and evolution of the arbuscular mycorrhizal fungus Diversispora epigaea (formerly Glomus versiforme) and its bacterial endosymbionts.</title>
        <authorList>
            <person name="Sun X."/>
            <person name="Fei Z."/>
            <person name="Harrison M."/>
        </authorList>
    </citation>
    <scope>NUCLEOTIDE SEQUENCE [LARGE SCALE GENOMIC DNA]</scope>
    <source>
        <strain evidence="15 16">IT104</strain>
    </source>
</reference>
<dbReference type="Pfam" id="PF07647">
    <property type="entry name" value="SAM_2"/>
    <property type="match status" value="1"/>
</dbReference>
<organism evidence="15 16">
    <name type="scientific">Diversispora epigaea</name>
    <dbReference type="NCBI Taxonomy" id="1348612"/>
    <lineage>
        <taxon>Eukaryota</taxon>
        <taxon>Fungi</taxon>
        <taxon>Fungi incertae sedis</taxon>
        <taxon>Mucoromycota</taxon>
        <taxon>Glomeromycotina</taxon>
        <taxon>Glomeromycetes</taxon>
        <taxon>Diversisporales</taxon>
        <taxon>Diversisporaceae</taxon>
        <taxon>Diversispora</taxon>
    </lineage>
</organism>
<feature type="compositionally biased region" description="Acidic residues" evidence="11">
    <location>
        <begin position="432"/>
        <end position="465"/>
    </location>
</feature>
<evidence type="ECO:0000256" key="7">
    <source>
        <dbReference type="ARBA" id="ARBA00022840"/>
    </source>
</evidence>
<keyword evidence="7 10" id="KW-0067">ATP-binding</keyword>
<dbReference type="InterPro" id="IPR029458">
    <property type="entry name" value="Ras-bd_By2"/>
</dbReference>
<sequence>MDSYSYSPTTTDNCLTFERVRLWNFEQVTDWLQENNFKEYQQLFTENDITGDVLLELNHQVLKEMNIKFIGDRIRILVAVKNLLKTCSINNPSPYSSYSTYYYNININNINNIISNNVGNNNIIIKSKDQNSPLSRSSSKSKSKSKSNSNLNSNSNSNNINIINIVNSNPNSRSSNSVNGNNNNNDYSSKTLKIGTPSPSRQSIESSIMSIESVKSRCIKVIGQDQTCTIPINDISDAKSILTRVLQKFNINEDVERYSLFTTSETGSARCLTDEELVQICKSSDRPERERLILRKKHIQMSHEEIQKQLRYKKLANFFGEKPPTTPQAPQVGISHKKLRNFFGQRPPSELISLNLTEFFPGHDSEELERSARNSIRRASRLSAASRYSKTKSRRISTLYDEDDGINDNHSINRSNSLLSATTNDYSPESTIAEEEEEEEVLEYEDEYEEEYEEDEDWTPDQDDESGNSVFKWIKGSLIGMGSFGSVYLGLNAITGALMAVKQVELPTGQSSNEERKKSMLDALQREITLLKELHHDHIVQYLGSQHDEKTLNIFLEYVPGGSVSTMINNYGPLEETLVRSFVRQILSGLSYLHDKEIIHRDIKGANILVDEKGGIKISDFGISKKVEDQFMAATSSHRPSLQGSVFWMAPEVVKQTAYTSKADIWSLGCLIVEMFTGDHPFPEFNQMQAMFKIGSQSCSPELPDGISNEAREFLKKTFELNHDDRPAAKILLTHPFALSTSVKSGTTSSP</sequence>
<keyword evidence="5 10" id="KW-0547">Nucleotide-binding</keyword>
<comment type="catalytic activity">
    <reaction evidence="9">
        <text>L-seryl-[protein] + ATP = O-phospho-L-seryl-[protein] + ADP + H(+)</text>
        <dbReference type="Rhea" id="RHEA:17989"/>
        <dbReference type="Rhea" id="RHEA-COMP:9863"/>
        <dbReference type="Rhea" id="RHEA-COMP:11604"/>
        <dbReference type="ChEBI" id="CHEBI:15378"/>
        <dbReference type="ChEBI" id="CHEBI:29999"/>
        <dbReference type="ChEBI" id="CHEBI:30616"/>
        <dbReference type="ChEBI" id="CHEBI:83421"/>
        <dbReference type="ChEBI" id="CHEBI:456216"/>
        <dbReference type="EC" id="2.7.11.25"/>
    </reaction>
</comment>
<dbReference type="Pfam" id="PF00069">
    <property type="entry name" value="Pkinase"/>
    <property type="match status" value="1"/>
</dbReference>
<dbReference type="PANTHER" id="PTHR11584:SF369">
    <property type="entry name" value="MITOGEN-ACTIVATED PROTEIN KINASE KINASE KINASE 19-RELATED"/>
    <property type="match status" value="1"/>
</dbReference>
<keyword evidence="3" id="KW-0723">Serine/threonine-protein kinase</keyword>
<dbReference type="InterPro" id="IPR000719">
    <property type="entry name" value="Prot_kinase_dom"/>
</dbReference>
<evidence type="ECO:0000256" key="11">
    <source>
        <dbReference type="SAM" id="MobiDB-lite"/>
    </source>
</evidence>
<feature type="domain" description="SAM" evidence="13">
    <location>
        <begin position="23"/>
        <end position="86"/>
    </location>
</feature>
<dbReference type="SMART" id="SM00454">
    <property type="entry name" value="SAM"/>
    <property type="match status" value="1"/>
</dbReference>
<dbReference type="InterPro" id="IPR008271">
    <property type="entry name" value="Ser/Thr_kinase_AS"/>
</dbReference>
<dbReference type="InterPro" id="IPR017441">
    <property type="entry name" value="Protein_kinase_ATP_BS"/>
</dbReference>
<dbReference type="AlphaFoldDB" id="A0A397G414"/>
<dbReference type="FunFam" id="3.30.200.20:FF:000387">
    <property type="entry name" value="Serine/threonine-protein kinase STE11"/>
    <property type="match status" value="1"/>
</dbReference>
<dbReference type="Pfam" id="PF14847">
    <property type="entry name" value="Ras_bdg_2"/>
    <property type="match status" value="1"/>
</dbReference>
<dbReference type="PROSITE" id="PS50105">
    <property type="entry name" value="SAM_DOMAIN"/>
    <property type="match status" value="1"/>
</dbReference>
<dbReference type="SUPFAM" id="SSF56112">
    <property type="entry name" value="Protein kinase-like (PK-like)"/>
    <property type="match status" value="1"/>
</dbReference>
<dbReference type="EMBL" id="PQFF01000570">
    <property type="protein sequence ID" value="RHZ44604.1"/>
    <property type="molecule type" value="Genomic_DNA"/>
</dbReference>
<dbReference type="Proteomes" id="UP000266861">
    <property type="component" value="Unassembled WGS sequence"/>
</dbReference>
<dbReference type="SMART" id="SM01304">
    <property type="entry name" value="Ras_bdg_2"/>
    <property type="match status" value="1"/>
</dbReference>
<evidence type="ECO:0000256" key="6">
    <source>
        <dbReference type="ARBA" id="ARBA00022777"/>
    </source>
</evidence>
<proteinExistence type="inferred from homology"/>
<feature type="compositionally biased region" description="Polar residues" evidence="11">
    <location>
        <begin position="408"/>
        <end position="430"/>
    </location>
</feature>
<evidence type="ECO:0000256" key="9">
    <source>
        <dbReference type="ARBA" id="ARBA00048329"/>
    </source>
</evidence>
<dbReference type="Gene3D" id="3.10.20.90">
    <property type="entry name" value="Phosphatidylinositol 3-kinase Catalytic Subunit, Chain A, domain 1"/>
    <property type="match status" value="1"/>
</dbReference>
<feature type="region of interest" description="Disordered" evidence="11">
    <location>
        <begin position="128"/>
        <end position="205"/>
    </location>
</feature>
<feature type="compositionally biased region" description="Low complexity" evidence="11">
    <location>
        <begin position="128"/>
        <end position="138"/>
    </location>
</feature>
<gene>
    <name evidence="15" type="ORF">Glove_718g60</name>
</gene>
<dbReference type="SMART" id="SM00220">
    <property type="entry name" value="S_TKc"/>
    <property type="match status" value="1"/>
</dbReference>
<dbReference type="OrthoDB" id="266718at2759"/>
<feature type="domain" description="Ras-associating" evidence="14">
    <location>
        <begin position="215"/>
        <end position="299"/>
    </location>
</feature>
<evidence type="ECO:0000259" key="12">
    <source>
        <dbReference type="PROSITE" id="PS50011"/>
    </source>
</evidence>
<dbReference type="GO" id="GO:0004709">
    <property type="term" value="F:MAP kinase kinase kinase activity"/>
    <property type="evidence" value="ECO:0007669"/>
    <property type="project" value="UniProtKB-EC"/>
</dbReference>
<dbReference type="PROSITE" id="PS50200">
    <property type="entry name" value="RA"/>
    <property type="match status" value="1"/>
</dbReference>
<protein>
    <recommendedName>
        <fullName evidence="2">mitogen-activated protein kinase kinase kinase</fullName>
        <ecNumber evidence="2">2.7.11.25</ecNumber>
    </recommendedName>
</protein>
<evidence type="ECO:0000313" key="16">
    <source>
        <dbReference type="Proteomes" id="UP000266861"/>
    </source>
</evidence>
<evidence type="ECO:0000313" key="15">
    <source>
        <dbReference type="EMBL" id="RHZ44604.1"/>
    </source>
</evidence>
<feature type="binding site" evidence="10">
    <location>
        <position position="502"/>
    </location>
    <ligand>
        <name>ATP</name>
        <dbReference type="ChEBI" id="CHEBI:30616"/>
    </ligand>
</feature>
<feature type="domain" description="Protein kinase" evidence="12">
    <location>
        <begin position="473"/>
        <end position="738"/>
    </location>
</feature>
<comment type="similarity">
    <text evidence="1">Belongs to the protein kinase superfamily. STE Ser/Thr protein kinase family. MAP kinase kinase kinase subfamily.</text>
</comment>
<dbReference type="STRING" id="1348612.A0A397G414"/>
<dbReference type="PROSITE" id="PS00107">
    <property type="entry name" value="PROTEIN_KINASE_ATP"/>
    <property type="match status" value="1"/>
</dbReference>
<dbReference type="InterPro" id="IPR011009">
    <property type="entry name" value="Kinase-like_dom_sf"/>
</dbReference>
<dbReference type="Gene3D" id="1.10.150.50">
    <property type="entry name" value="Transcription Factor, Ets-1"/>
    <property type="match status" value="1"/>
</dbReference>
<dbReference type="InterPro" id="IPR001660">
    <property type="entry name" value="SAM"/>
</dbReference>
<feature type="compositionally biased region" description="Low complexity" evidence="11">
    <location>
        <begin position="146"/>
        <end position="185"/>
    </location>
</feature>